<evidence type="ECO:0000313" key="1">
    <source>
        <dbReference type="EMBL" id="PUD98195.1"/>
    </source>
</evidence>
<dbReference type="PANTHER" id="PTHR21192:SF2">
    <property type="entry name" value="NADH DEHYDROGENASE [UBIQUINONE] 1 ALPHA SUBCOMPLEX ASSEMBLY FACTOR 3"/>
    <property type="match status" value="1"/>
</dbReference>
<dbReference type="SUPFAM" id="SSF64076">
    <property type="entry name" value="MTH938-like"/>
    <property type="match status" value="1"/>
</dbReference>
<accession>A0A657Q5A2</accession>
<dbReference type="CDD" id="cd05560">
    <property type="entry name" value="Xcc1710_like"/>
    <property type="match status" value="1"/>
</dbReference>
<gene>
    <name evidence="1" type="ORF">C3L24_13230</name>
</gene>
<proteinExistence type="predicted"/>
<dbReference type="EMBL" id="PQCO01000318">
    <property type="protein sequence ID" value="PUD98195.1"/>
    <property type="molecule type" value="Genomic_DNA"/>
</dbReference>
<dbReference type="InterPro" id="IPR007523">
    <property type="entry name" value="NDUFAF3/AAMDC"/>
</dbReference>
<organism evidence="1 2">
    <name type="scientific">Candidatus Sedimenticola endophacoides</name>
    <dbReference type="NCBI Taxonomy" id="2548426"/>
    <lineage>
        <taxon>Bacteria</taxon>
        <taxon>Pseudomonadati</taxon>
        <taxon>Pseudomonadota</taxon>
        <taxon>Gammaproteobacteria</taxon>
        <taxon>Chromatiales</taxon>
        <taxon>Sedimenticolaceae</taxon>
        <taxon>Sedimenticola</taxon>
    </lineage>
</organism>
<name>A0A657Q5A2_9GAMM</name>
<dbReference type="AlphaFoldDB" id="A0A657Q5A2"/>
<dbReference type="Gene3D" id="3.40.1230.10">
    <property type="entry name" value="MTH938-like"/>
    <property type="match status" value="1"/>
</dbReference>
<dbReference type="InterPro" id="IPR036748">
    <property type="entry name" value="MTH938-like_sf"/>
</dbReference>
<evidence type="ECO:0000313" key="2">
    <source>
        <dbReference type="Proteomes" id="UP000250928"/>
    </source>
</evidence>
<evidence type="ECO:0008006" key="3">
    <source>
        <dbReference type="Google" id="ProtNLM"/>
    </source>
</evidence>
<dbReference type="Pfam" id="PF04430">
    <property type="entry name" value="DUF498"/>
    <property type="match status" value="1"/>
</dbReference>
<protein>
    <recommendedName>
        <fullName evidence="3">Xcc1710-like domain-containing protein</fullName>
    </recommendedName>
</protein>
<reference evidence="1 2" key="1">
    <citation type="submission" date="2018-01" db="EMBL/GenBank/DDBJ databases">
        <title>Novel co-symbiosis in the lucinid bivalve Phacoides pectinatus.</title>
        <authorList>
            <person name="Lim S.J."/>
            <person name="Davis B.G."/>
            <person name="Gill D.E."/>
            <person name="Engel A.S."/>
            <person name="Anderson L.C."/>
            <person name="Campbell B.J."/>
        </authorList>
    </citation>
    <scope>NUCLEOTIDE SEQUENCE [LARGE SCALE GENOMIC DNA]</scope>
    <source>
        <strain evidence="1">N3_P5</strain>
    </source>
</reference>
<sequence>MKFVMSSGGPGHVISAYHAGEVRIDGRPYTQNLILLPEQILAPWGAREFDALEPDDFAPLLELRPDLVLLGTGARHRFPDPRLYAPLIGHGIALEAMTTAAACRTYNILMGEGRRIAAALFV</sequence>
<comment type="caution">
    <text evidence="1">The sequence shown here is derived from an EMBL/GenBank/DDBJ whole genome shotgun (WGS) entry which is preliminary data.</text>
</comment>
<dbReference type="Proteomes" id="UP000250928">
    <property type="component" value="Unassembled WGS sequence"/>
</dbReference>
<dbReference type="PANTHER" id="PTHR21192">
    <property type="entry name" value="NUCLEAR PROTEIN E3-3"/>
    <property type="match status" value="1"/>
</dbReference>